<dbReference type="AlphaFoldDB" id="A0A645E377"/>
<reference evidence="1" key="1">
    <citation type="submission" date="2019-08" db="EMBL/GenBank/DDBJ databases">
        <authorList>
            <person name="Kucharzyk K."/>
            <person name="Murdoch R.W."/>
            <person name="Higgins S."/>
            <person name="Loffler F."/>
        </authorList>
    </citation>
    <scope>NUCLEOTIDE SEQUENCE</scope>
</reference>
<comment type="caution">
    <text evidence="1">The sequence shown here is derived from an EMBL/GenBank/DDBJ whole genome shotgun (WGS) entry which is preliminary data.</text>
</comment>
<protein>
    <submittedName>
        <fullName evidence="1">Uncharacterized protein</fullName>
    </submittedName>
</protein>
<evidence type="ECO:0000313" key="1">
    <source>
        <dbReference type="EMBL" id="MPM96157.1"/>
    </source>
</evidence>
<accession>A0A645E377</accession>
<dbReference type="EMBL" id="VSSQ01042560">
    <property type="protein sequence ID" value="MPM96157.1"/>
    <property type="molecule type" value="Genomic_DNA"/>
</dbReference>
<sequence length="82" mass="8848">MLVAGDLTGIEEASTALDEGRLAGTRAAVGLGLLSPQAGGSRQAELQTRIAALRQGPFGARRQVCKQELWQQYHTRQGEWTL</sequence>
<organism evidence="1">
    <name type="scientific">bioreactor metagenome</name>
    <dbReference type="NCBI Taxonomy" id="1076179"/>
    <lineage>
        <taxon>unclassified sequences</taxon>
        <taxon>metagenomes</taxon>
        <taxon>ecological metagenomes</taxon>
    </lineage>
</organism>
<name>A0A645E377_9ZZZZ</name>
<gene>
    <name evidence="1" type="ORF">SDC9_143314</name>
</gene>
<proteinExistence type="predicted"/>